<keyword evidence="2" id="KW-1185">Reference proteome</keyword>
<sequence length="91" mass="9691">MKITDGAKQLLENILSQNDAEGIRLNSVAGCCGPQFTISLEQPQQSDKIEMVNGIKVAVDEQITATEELILDKEETQEGAGLVLIGAGNCC</sequence>
<protein>
    <submittedName>
        <fullName evidence="1">Adhesin</fullName>
    </submittedName>
</protein>
<reference evidence="2" key="1">
    <citation type="submission" date="2019-08" db="EMBL/GenBank/DDBJ databases">
        <authorList>
            <person name="Zheng X."/>
        </authorList>
    </citation>
    <scope>NUCLEOTIDE SEQUENCE [LARGE SCALE GENOMIC DNA]</scope>
    <source>
        <strain evidence="2">FJAT-25496</strain>
    </source>
</reference>
<dbReference type="KEGG" id="bda:FSZ17_20690"/>
<dbReference type="AlphaFoldDB" id="A0A5B8Z8P7"/>
<dbReference type="Gene3D" id="2.60.300.12">
    <property type="entry name" value="HesB-like domain"/>
    <property type="match status" value="1"/>
</dbReference>
<dbReference type="RefSeq" id="WP_057773897.1">
    <property type="nucleotide sequence ID" value="NZ_CP042593.1"/>
</dbReference>
<dbReference type="EMBL" id="CP042593">
    <property type="protein sequence ID" value="QED49485.1"/>
    <property type="molecule type" value="Genomic_DNA"/>
</dbReference>
<evidence type="ECO:0000313" key="2">
    <source>
        <dbReference type="Proteomes" id="UP000321555"/>
    </source>
</evidence>
<dbReference type="SUPFAM" id="SSF89360">
    <property type="entry name" value="HesB-like domain"/>
    <property type="match status" value="1"/>
</dbReference>
<gene>
    <name evidence="1" type="ORF">FSZ17_20690</name>
</gene>
<proteinExistence type="predicted"/>
<dbReference type="OrthoDB" id="2355011at2"/>
<evidence type="ECO:0000313" key="1">
    <source>
        <dbReference type="EMBL" id="QED49485.1"/>
    </source>
</evidence>
<name>A0A5B8Z8P7_CYTDA</name>
<accession>A0A5B8Z8P7</accession>
<dbReference type="STRING" id="1742359.GCA_001439625_03669"/>
<dbReference type="InterPro" id="IPR035903">
    <property type="entry name" value="HesB-like_dom_sf"/>
</dbReference>
<organism evidence="1 2">
    <name type="scientific">Cytobacillus dafuensis</name>
    <name type="common">Bacillus dafuensis</name>
    <dbReference type="NCBI Taxonomy" id="1742359"/>
    <lineage>
        <taxon>Bacteria</taxon>
        <taxon>Bacillati</taxon>
        <taxon>Bacillota</taxon>
        <taxon>Bacilli</taxon>
        <taxon>Bacillales</taxon>
        <taxon>Bacillaceae</taxon>
        <taxon>Cytobacillus</taxon>
    </lineage>
</organism>
<dbReference type="Proteomes" id="UP000321555">
    <property type="component" value="Chromosome"/>
</dbReference>